<dbReference type="GO" id="GO:0016324">
    <property type="term" value="C:apical plasma membrane"/>
    <property type="evidence" value="ECO:0000318"/>
    <property type="project" value="GO_Central"/>
</dbReference>
<dbReference type="Gene3D" id="2.60.40.3210">
    <property type="entry name" value="Zona pellucida, ZP-N domain"/>
    <property type="match status" value="1"/>
</dbReference>
<evidence type="ECO:0000256" key="1">
    <source>
        <dbReference type="ARBA" id="ARBA00022729"/>
    </source>
</evidence>
<dbReference type="InterPro" id="IPR001507">
    <property type="entry name" value="ZP_dom"/>
</dbReference>
<dbReference type="PANTHER" id="PTHR14002">
    <property type="entry name" value="ENDOGLIN/TGF-BETA RECEPTOR TYPE III"/>
    <property type="match status" value="1"/>
</dbReference>
<dbReference type="InterPro" id="IPR042235">
    <property type="entry name" value="ZP-C_dom"/>
</dbReference>
<keyword evidence="3" id="KW-0472">Membrane</keyword>
<keyword evidence="3" id="KW-0812">Transmembrane</keyword>
<sequence length="400" mass="43975">MNKLLTTPSKEWKRDSNRFGLHRLLYPRSSYCFLQDLTPETMKGQLLFLLTLFGISSRSVSADCSNCASDQNCDATANSCICNKTLYNTIGSPPTPVIQCSNTMSLSMPKCQLEKDRYNSTSLHLKDSACHLHDQTVDNIAQMVYNWTLKNGECGNSIIVNSSHVTYVNQLFVYAQNSIITSRNNATVNFSCSYPLNMSTSLNFPLKTVFGSAEISIPGGEGKLNIIMSVYTDSAFSQHVTADTELTVDQPVYVSVWMPSLQSFSVKVTNMYATETSDSSVGTKVYLLQNGCKPDGVGADIMSTLQNGNNTESRFIMNVFKFTTTSSVYLFADVTICDGTCIPACSSRSGVVDRAAETQTLSVYLESRDIFSGATTAFSCFSSLWIMNSILFSVLLSKLM</sequence>
<dbReference type="KEGG" id="xla:108709109"/>
<reference evidence="6" key="2">
    <citation type="submission" date="2025-08" db="UniProtKB">
        <authorList>
            <consortium name="RefSeq"/>
        </authorList>
    </citation>
    <scope>IDENTIFICATION</scope>
    <source>
        <strain evidence="6">J_2021</strain>
        <tissue evidence="6">Erythrocytes</tissue>
    </source>
</reference>
<dbReference type="InterPro" id="IPR055355">
    <property type="entry name" value="ZP-C"/>
</dbReference>
<dbReference type="RefSeq" id="XP_041439838.1">
    <property type="nucleotide sequence ID" value="XM_041583904.1"/>
</dbReference>
<dbReference type="Proteomes" id="UP000186698">
    <property type="component" value="Chromosome 2S"/>
</dbReference>
<gene>
    <name evidence="6" type="primary">LOC108709109</name>
</gene>
<evidence type="ECO:0000313" key="6">
    <source>
        <dbReference type="RefSeq" id="XP_041439838.1"/>
    </source>
</evidence>
<reference evidence="5" key="1">
    <citation type="submission" date="2024-06" db="UniProtKB">
        <authorList>
            <consortium name="RefSeq"/>
        </authorList>
    </citation>
    <scope>NUCLEOTIDE SEQUENCE [LARGE SCALE GENOMIC DNA]</scope>
    <source>
        <strain evidence="5">J_2021</strain>
    </source>
</reference>
<evidence type="ECO:0000256" key="3">
    <source>
        <dbReference type="SAM" id="Phobius"/>
    </source>
</evidence>
<feature type="domain" description="ZP" evidence="4">
    <location>
        <begin position="99"/>
        <end position="352"/>
    </location>
</feature>
<dbReference type="GO" id="GO:0009986">
    <property type="term" value="C:cell surface"/>
    <property type="evidence" value="ECO:0000318"/>
    <property type="project" value="GO_Central"/>
</dbReference>
<accession>A0A8J1ME53</accession>
<feature type="transmembrane region" description="Helical" evidence="3">
    <location>
        <begin position="370"/>
        <end position="396"/>
    </location>
</feature>
<proteinExistence type="predicted"/>
<organism evidence="5 6">
    <name type="scientific">Xenopus laevis</name>
    <name type="common">African clawed frog</name>
    <dbReference type="NCBI Taxonomy" id="8355"/>
    <lineage>
        <taxon>Eukaryota</taxon>
        <taxon>Metazoa</taxon>
        <taxon>Chordata</taxon>
        <taxon>Craniata</taxon>
        <taxon>Vertebrata</taxon>
        <taxon>Euteleostomi</taxon>
        <taxon>Amphibia</taxon>
        <taxon>Batrachia</taxon>
        <taxon>Anura</taxon>
        <taxon>Pipoidea</taxon>
        <taxon>Pipidae</taxon>
        <taxon>Xenopodinae</taxon>
        <taxon>Xenopus</taxon>
        <taxon>Xenopus</taxon>
    </lineage>
</organism>
<dbReference type="Pfam" id="PF00100">
    <property type="entry name" value="Zona_pellucida"/>
    <property type="match status" value="1"/>
</dbReference>
<protein>
    <submittedName>
        <fullName evidence="6">Uromodulin</fullName>
    </submittedName>
</protein>
<evidence type="ECO:0000313" key="5">
    <source>
        <dbReference type="Proteomes" id="UP000186698"/>
    </source>
</evidence>
<dbReference type="GO" id="GO:1990266">
    <property type="term" value="P:neutrophil migration"/>
    <property type="evidence" value="ECO:0000318"/>
    <property type="project" value="GO_Central"/>
</dbReference>
<keyword evidence="1" id="KW-0732">Signal</keyword>
<dbReference type="GO" id="GO:0005615">
    <property type="term" value="C:extracellular space"/>
    <property type="evidence" value="ECO:0000318"/>
    <property type="project" value="GO_Central"/>
</dbReference>
<dbReference type="PANTHER" id="PTHR14002:SF51">
    <property type="entry name" value="THYROID HORMONE DOWN-REGULATED PROTEIN (GENE 17)"/>
    <property type="match status" value="1"/>
</dbReference>
<evidence type="ECO:0000259" key="4">
    <source>
        <dbReference type="PROSITE" id="PS51034"/>
    </source>
</evidence>
<dbReference type="SMART" id="SM00241">
    <property type="entry name" value="ZP"/>
    <property type="match status" value="1"/>
</dbReference>
<keyword evidence="5" id="KW-1185">Reference proteome</keyword>
<keyword evidence="2" id="KW-1015">Disulfide bond</keyword>
<evidence type="ECO:0000256" key="2">
    <source>
        <dbReference type="ARBA" id="ARBA00023157"/>
    </source>
</evidence>
<dbReference type="Gene3D" id="2.60.40.4100">
    <property type="entry name" value="Zona pellucida, ZP-C domain"/>
    <property type="match status" value="1"/>
</dbReference>
<keyword evidence="3" id="KW-1133">Transmembrane helix</keyword>
<name>A0A8J1ME53_XENLA</name>
<dbReference type="PROSITE" id="PS51034">
    <property type="entry name" value="ZP_2"/>
    <property type="match status" value="1"/>
</dbReference>
<dbReference type="AlphaFoldDB" id="A0A8J1ME53"/>
<dbReference type="GeneID" id="108709109"/>
<dbReference type="OrthoDB" id="9987373at2759"/>